<keyword evidence="9" id="KW-1185">Reference proteome</keyword>
<dbReference type="InterPro" id="IPR036179">
    <property type="entry name" value="Ig-like_dom_sf"/>
</dbReference>
<evidence type="ECO:0000259" key="7">
    <source>
        <dbReference type="SMART" id="SM00409"/>
    </source>
</evidence>
<keyword evidence="3" id="KW-1064">Adaptive immunity</keyword>
<gene>
    <name evidence="8" type="primary">TRBV19</name>
</gene>
<dbReference type="SMART" id="SM00409">
    <property type="entry name" value="IG"/>
    <property type="match status" value="1"/>
</dbReference>
<reference evidence="8" key="1">
    <citation type="submission" date="2025-08" db="UniProtKB">
        <authorList>
            <consortium name="Ensembl"/>
        </authorList>
    </citation>
    <scope>IDENTIFICATION</scope>
</reference>
<dbReference type="OrthoDB" id="9803478at2759"/>
<evidence type="ECO:0000256" key="2">
    <source>
        <dbReference type="ARBA" id="ARBA00022859"/>
    </source>
</evidence>
<evidence type="ECO:0000313" key="8">
    <source>
        <dbReference type="Ensembl" id="ENSSVLP00005017059.1"/>
    </source>
</evidence>
<keyword evidence="2" id="KW-0391">Immunity</keyword>
<name>A0A8D2CZ81_SCIVU</name>
<dbReference type="GO" id="GO:0042105">
    <property type="term" value="C:alpha-beta T cell receptor complex"/>
    <property type="evidence" value="ECO:0007669"/>
    <property type="project" value="Ensembl"/>
</dbReference>
<dbReference type="PANTHER" id="PTHR23268">
    <property type="entry name" value="T-CELL RECEPTOR BETA CHAIN"/>
    <property type="match status" value="1"/>
</dbReference>
<feature type="domain" description="Immunoglobulin" evidence="7">
    <location>
        <begin position="27"/>
        <end position="130"/>
    </location>
</feature>
<dbReference type="GeneTree" id="ENSGT00940000163545"/>
<dbReference type="InterPro" id="IPR050413">
    <property type="entry name" value="TCR_beta_variable"/>
</dbReference>
<keyword evidence="1 6" id="KW-0732">Signal</keyword>
<proteinExistence type="predicted"/>
<dbReference type="AlphaFoldDB" id="A0A8D2CZ81"/>
<dbReference type="InterPro" id="IPR013106">
    <property type="entry name" value="Ig_V-set"/>
</dbReference>
<dbReference type="InterPro" id="IPR013783">
    <property type="entry name" value="Ig-like_fold"/>
</dbReference>
<dbReference type="Gene3D" id="2.60.40.10">
    <property type="entry name" value="Immunoglobulins"/>
    <property type="match status" value="1"/>
</dbReference>
<protein>
    <submittedName>
        <fullName evidence="8">T cell receptor beta variable 19</fullName>
    </submittedName>
</protein>
<dbReference type="InterPro" id="IPR003599">
    <property type="entry name" value="Ig_sub"/>
</dbReference>
<reference evidence="8" key="2">
    <citation type="submission" date="2025-09" db="UniProtKB">
        <authorList>
            <consortium name="Ensembl"/>
        </authorList>
    </citation>
    <scope>IDENTIFICATION</scope>
</reference>
<dbReference type="PANTHER" id="PTHR23268:SF28">
    <property type="entry name" value="T CELL RECEPTOR BETA VARIABLE 19"/>
    <property type="match status" value="1"/>
</dbReference>
<evidence type="ECO:0000256" key="6">
    <source>
        <dbReference type="SAM" id="SignalP"/>
    </source>
</evidence>
<evidence type="ECO:0000256" key="3">
    <source>
        <dbReference type="ARBA" id="ARBA00023130"/>
    </source>
</evidence>
<dbReference type="Pfam" id="PF07686">
    <property type="entry name" value="V-set"/>
    <property type="match status" value="1"/>
</dbReference>
<dbReference type="SUPFAM" id="SSF48726">
    <property type="entry name" value="Immunoglobulin"/>
    <property type="match status" value="1"/>
</dbReference>
<evidence type="ECO:0000256" key="1">
    <source>
        <dbReference type="ARBA" id="ARBA00022729"/>
    </source>
</evidence>
<keyword evidence="4" id="KW-0393">Immunoglobulin domain</keyword>
<dbReference type="GO" id="GO:0007166">
    <property type="term" value="P:cell surface receptor signaling pathway"/>
    <property type="evidence" value="ECO:0007669"/>
    <property type="project" value="TreeGrafter"/>
</dbReference>
<sequence length="134" mass="14735">MRNPVLCWVVLCLLRAGPVDGGVTQTPKFLLGKEGQDVNLGCEQNLGHDAMYWYRQDPGQGLRLIYYSTVAKDVQKGDLAEGYAASREQKAAFPLNVTSAQEKQTSLYLCASSLLLPSVNLWKGTSETLLTKLI</sequence>
<dbReference type="Ensembl" id="ENSSVLT00005018973.1">
    <property type="protein sequence ID" value="ENSSVLP00005017059.1"/>
    <property type="gene ID" value="ENSSVLG00005013586.1"/>
</dbReference>
<organism evidence="8 9">
    <name type="scientific">Sciurus vulgaris</name>
    <name type="common">Eurasian red squirrel</name>
    <dbReference type="NCBI Taxonomy" id="55149"/>
    <lineage>
        <taxon>Eukaryota</taxon>
        <taxon>Metazoa</taxon>
        <taxon>Chordata</taxon>
        <taxon>Craniata</taxon>
        <taxon>Vertebrata</taxon>
        <taxon>Euteleostomi</taxon>
        <taxon>Mammalia</taxon>
        <taxon>Eutheria</taxon>
        <taxon>Euarchontoglires</taxon>
        <taxon>Glires</taxon>
        <taxon>Rodentia</taxon>
        <taxon>Sciuromorpha</taxon>
        <taxon>Sciuridae</taxon>
        <taxon>Sciurinae</taxon>
        <taxon>Sciurini</taxon>
        <taxon>Sciurus</taxon>
    </lineage>
</organism>
<evidence type="ECO:0000256" key="4">
    <source>
        <dbReference type="ARBA" id="ARBA00023319"/>
    </source>
</evidence>
<keyword evidence="5" id="KW-1279">T cell receptor</keyword>
<feature type="signal peptide" evidence="6">
    <location>
        <begin position="1"/>
        <end position="21"/>
    </location>
</feature>
<feature type="chain" id="PRO_5034056996" evidence="6">
    <location>
        <begin position="22"/>
        <end position="134"/>
    </location>
</feature>
<dbReference type="GO" id="GO:0002250">
    <property type="term" value="P:adaptive immune response"/>
    <property type="evidence" value="ECO:0007669"/>
    <property type="project" value="UniProtKB-KW"/>
</dbReference>
<evidence type="ECO:0000313" key="9">
    <source>
        <dbReference type="Proteomes" id="UP000694564"/>
    </source>
</evidence>
<evidence type="ECO:0000256" key="5">
    <source>
        <dbReference type="ARBA" id="ARBA00043266"/>
    </source>
</evidence>
<accession>A0A8D2CZ81</accession>
<dbReference type="Proteomes" id="UP000694564">
    <property type="component" value="Chromosome 8"/>
</dbReference>